<protein>
    <submittedName>
        <fullName evidence="1">Uncharacterized protein</fullName>
    </submittedName>
</protein>
<dbReference type="RefSeq" id="WP_012590972.1">
    <property type="nucleotide sequence ID" value="NC_011666.1"/>
</dbReference>
<dbReference type="KEGG" id="msl:Msil_1959"/>
<gene>
    <name evidence="1" type="ordered locus">Msil_1959</name>
</gene>
<dbReference type="OrthoDB" id="9897534at2"/>
<dbReference type="EMBL" id="CP001280">
    <property type="protein sequence ID" value="ACK50902.1"/>
    <property type="molecule type" value="Genomic_DNA"/>
</dbReference>
<dbReference type="AlphaFoldDB" id="B8EPP8"/>
<name>B8EPP8_METSB</name>
<dbReference type="Proteomes" id="UP000002257">
    <property type="component" value="Chromosome"/>
</dbReference>
<sequence length="154" mass="17473">MDMTIHMKAFRRYGALTGDLKNASRAERKQALADRKDYACEYIPKGACGWDKAALLLRFMHEVCRIPLWQARECAVAIIRQYEAFETDCRDAETTANLIARETGNVLISEAIASLYIAAAEGTDWKLFWEEVLSVLRFGQPLLEQDDEVGTTLH</sequence>
<proteinExistence type="predicted"/>
<organism evidence="1 2">
    <name type="scientific">Methylocella silvestris (strain DSM 15510 / CIP 108128 / LMG 27833 / NCIMB 13906 / BL2)</name>
    <dbReference type="NCBI Taxonomy" id="395965"/>
    <lineage>
        <taxon>Bacteria</taxon>
        <taxon>Pseudomonadati</taxon>
        <taxon>Pseudomonadota</taxon>
        <taxon>Alphaproteobacteria</taxon>
        <taxon>Hyphomicrobiales</taxon>
        <taxon>Beijerinckiaceae</taxon>
        <taxon>Methylocella</taxon>
    </lineage>
</organism>
<accession>B8EPP8</accession>
<dbReference type="eggNOG" id="ENOG50343GX">
    <property type="taxonomic scope" value="Bacteria"/>
</dbReference>
<dbReference type="HOGENOM" id="CLU_1702224_0_0_5"/>
<evidence type="ECO:0000313" key="2">
    <source>
        <dbReference type="Proteomes" id="UP000002257"/>
    </source>
</evidence>
<reference evidence="1 2" key="1">
    <citation type="journal article" date="2010" name="J. Bacteriol.">
        <title>Complete genome sequence of the aerobic facultative methanotroph Methylocella silvestris BL2.</title>
        <authorList>
            <person name="Chen Y."/>
            <person name="Crombie A."/>
            <person name="Rahman M.T."/>
            <person name="Dedysh S.N."/>
            <person name="Liesack W."/>
            <person name="Stott M.B."/>
            <person name="Alam M."/>
            <person name="Theisen A.R."/>
            <person name="Murrell J.C."/>
            <person name="Dunfield P.F."/>
        </authorList>
    </citation>
    <scope>NUCLEOTIDE SEQUENCE [LARGE SCALE GENOMIC DNA]</scope>
    <source>
        <strain evidence="2">DSM 15510 / CIP 108128 / LMG 27833 / NCIMB 13906 / BL2</strain>
    </source>
</reference>
<evidence type="ECO:0000313" key="1">
    <source>
        <dbReference type="EMBL" id="ACK50902.1"/>
    </source>
</evidence>
<keyword evidence="2" id="KW-1185">Reference proteome</keyword>